<keyword evidence="3" id="KW-1185">Reference proteome</keyword>
<dbReference type="Pfam" id="PF10805">
    <property type="entry name" value="DUF2730"/>
    <property type="match status" value="1"/>
</dbReference>
<evidence type="ECO:0008006" key="4">
    <source>
        <dbReference type="Google" id="ProtNLM"/>
    </source>
</evidence>
<proteinExistence type="predicted"/>
<name>A0ABU0HEP4_9HYPH</name>
<evidence type="ECO:0000313" key="2">
    <source>
        <dbReference type="EMBL" id="MDQ0439949.1"/>
    </source>
</evidence>
<keyword evidence="1" id="KW-0472">Membrane</keyword>
<protein>
    <recommendedName>
        <fullName evidence="4">DUF2730 family protein</fullName>
    </recommendedName>
</protein>
<gene>
    <name evidence="2" type="ORF">QO014_004355</name>
</gene>
<dbReference type="EMBL" id="JAUSVO010000006">
    <property type="protein sequence ID" value="MDQ0439949.1"/>
    <property type="molecule type" value="Genomic_DNA"/>
</dbReference>
<feature type="transmembrane region" description="Helical" evidence="1">
    <location>
        <begin position="6"/>
        <end position="27"/>
    </location>
</feature>
<dbReference type="RefSeq" id="WP_266350822.1">
    <property type="nucleotide sequence ID" value="NZ_JAPKNG010000006.1"/>
</dbReference>
<evidence type="ECO:0000256" key="1">
    <source>
        <dbReference type="SAM" id="Phobius"/>
    </source>
</evidence>
<accession>A0ABU0HEP4</accession>
<comment type="caution">
    <text evidence="2">The sequence shown here is derived from an EMBL/GenBank/DDBJ whole genome shotgun (WGS) entry which is preliminary data.</text>
</comment>
<dbReference type="Proteomes" id="UP001241603">
    <property type="component" value="Unassembled WGS sequence"/>
</dbReference>
<keyword evidence="1" id="KW-1133">Transmembrane helix</keyword>
<sequence>MTPGDFQLWISIGTGLMSLGTAVYVVLTATSRDNSNAIKKIDERLLAVEARAARVEAEMRHLPDRDITHLLEKAIVELKGQISVMDERLKPVAEMAHRVHERMFEEQRK</sequence>
<keyword evidence="1" id="KW-0812">Transmembrane</keyword>
<reference evidence="2 3" key="1">
    <citation type="submission" date="2023-07" db="EMBL/GenBank/DDBJ databases">
        <title>Genomic Encyclopedia of Type Strains, Phase IV (KMG-IV): sequencing the most valuable type-strain genomes for metagenomic binning, comparative biology and taxonomic classification.</title>
        <authorList>
            <person name="Goeker M."/>
        </authorList>
    </citation>
    <scope>NUCLEOTIDE SEQUENCE [LARGE SCALE GENOMIC DNA]</scope>
    <source>
        <strain evidence="2 3">B6-8</strain>
    </source>
</reference>
<evidence type="ECO:0000313" key="3">
    <source>
        <dbReference type="Proteomes" id="UP001241603"/>
    </source>
</evidence>
<dbReference type="InterPro" id="IPR020269">
    <property type="entry name" value="Phage_Mu_Releasin"/>
</dbReference>
<organism evidence="2 3">
    <name type="scientific">Kaistia dalseonensis</name>
    <dbReference type="NCBI Taxonomy" id="410840"/>
    <lineage>
        <taxon>Bacteria</taxon>
        <taxon>Pseudomonadati</taxon>
        <taxon>Pseudomonadota</taxon>
        <taxon>Alphaproteobacteria</taxon>
        <taxon>Hyphomicrobiales</taxon>
        <taxon>Kaistiaceae</taxon>
        <taxon>Kaistia</taxon>
    </lineage>
</organism>